<keyword evidence="3" id="KW-1185">Reference proteome</keyword>
<feature type="compositionally biased region" description="Polar residues" evidence="1">
    <location>
        <begin position="1"/>
        <end position="14"/>
    </location>
</feature>
<proteinExistence type="predicted"/>
<evidence type="ECO:0000313" key="2">
    <source>
        <dbReference type="EMBL" id="RUS25808.1"/>
    </source>
</evidence>
<gene>
    <name evidence="2" type="ORF">BC938DRAFT_471613</name>
</gene>
<evidence type="ECO:0000313" key="3">
    <source>
        <dbReference type="Proteomes" id="UP000274822"/>
    </source>
</evidence>
<evidence type="ECO:0000256" key="1">
    <source>
        <dbReference type="SAM" id="MobiDB-lite"/>
    </source>
</evidence>
<dbReference type="EMBL" id="RBNJ01011977">
    <property type="protein sequence ID" value="RUS25808.1"/>
    <property type="molecule type" value="Genomic_DNA"/>
</dbReference>
<sequence>MLNSFPPQLIPSSRKTTRQSSRHVSYHLVPLLSSPFLLPLPPPERIRTSQAPCDLPGFPPSPGTPTTVRLACARLAPLRTVRTPSQYHA</sequence>
<accession>A0A433Q7M2</accession>
<protein>
    <submittedName>
        <fullName evidence="2">Uncharacterized protein</fullName>
    </submittedName>
</protein>
<dbReference type="Proteomes" id="UP000274822">
    <property type="component" value="Unassembled WGS sequence"/>
</dbReference>
<dbReference type="AlphaFoldDB" id="A0A433Q7M2"/>
<reference evidence="2 3" key="1">
    <citation type="journal article" date="2018" name="New Phytol.">
        <title>Phylogenomics of Endogonaceae and evolution of mycorrhizas within Mucoromycota.</title>
        <authorList>
            <person name="Chang Y."/>
            <person name="Desiro A."/>
            <person name="Na H."/>
            <person name="Sandor L."/>
            <person name="Lipzen A."/>
            <person name="Clum A."/>
            <person name="Barry K."/>
            <person name="Grigoriev I.V."/>
            <person name="Martin F.M."/>
            <person name="Stajich J.E."/>
            <person name="Smith M.E."/>
            <person name="Bonito G."/>
            <person name="Spatafora J.W."/>
        </authorList>
    </citation>
    <scope>NUCLEOTIDE SEQUENCE [LARGE SCALE GENOMIC DNA]</scope>
    <source>
        <strain evidence="2 3">AD002</strain>
    </source>
</reference>
<feature type="region of interest" description="Disordered" evidence="1">
    <location>
        <begin position="1"/>
        <end position="22"/>
    </location>
</feature>
<organism evidence="2 3">
    <name type="scientific">Jimgerdemannia flammicorona</name>
    <dbReference type="NCBI Taxonomy" id="994334"/>
    <lineage>
        <taxon>Eukaryota</taxon>
        <taxon>Fungi</taxon>
        <taxon>Fungi incertae sedis</taxon>
        <taxon>Mucoromycota</taxon>
        <taxon>Mucoromycotina</taxon>
        <taxon>Endogonomycetes</taxon>
        <taxon>Endogonales</taxon>
        <taxon>Endogonaceae</taxon>
        <taxon>Jimgerdemannia</taxon>
    </lineage>
</organism>
<comment type="caution">
    <text evidence="2">The sequence shown here is derived from an EMBL/GenBank/DDBJ whole genome shotgun (WGS) entry which is preliminary data.</text>
</comment>
<name>A0A433Q7M2_9FUNG</name>